<sequence length="437" mass="47901">MKRHVLGATTAGLVALSLITAGCGSSDSGKTDTANNAGAASSAPQESASAKPVTLELFQYSPEMTDAMHQMAEQYHKENPNVTINVTINQDNYYPLLKTKINAGEVPDIFMTGAYNDNKTYQDYSYDLTNEPFMANIADSAKTGVTLDGKVLGYPLILQSYSFIYNKKLFADAGIKELPKTFSELEAAAKQLQAKGITPFTNGYKEWWVLEQTITPILASAGGDYAQTYADINAGKKKLSDIKELVNLFPLIDLTLKYSSGKPLETDFNTSVSDFAQGKAAILHQGSWAEDAIRKINPTIDIGFLPHPVGEDGSKAGLMVDSNIVYRVNKDSKNLKETLKFFNWLTTSEYGKNFVPKVVKQISTIKDAPFPDSQLAKDTSEYLKNGKTYPWVKGYYPDGYEQQGGQILQQYVGGVTDKDKTVAQLDSTWAKLAKAAQ</sequence>
<comment type="similarity">
    <text evidence="1">Belongs to the bacterial solute-binding protein 1 family.</text>
</comment>
<accession>A0ABY3SGZ4</accession>
<dbReference type="PROSITE" id="PS51257">
    <property type="entry name" value="PROKAR_LIPOPROTEIN"/>
    <property type="match status" value="1"/>
</dbReference>
<gene>
    <name evidence="5" type="ORF">L0M14_22750</name>
</gene>
<evidence type="ECO:0000256" key="4">
    <source>
        <dbReference type="SAM" id="MobiDB-lite"/>
    </source>
</evidence>
<dbReference type="InterPro" id="IPR006059">
    <property type="entry name" value="SBP"/>
</dbReference>
<feature type="compositionally biased region" description="Low complexity" evidence="4">
    <location>
        <begin position="37"/>
        <end position="50"/>
    </location>
</feature>
<reference evidence="5 6" key="1">
    <citation type="journal article" date="2024" name="Int. J. Syst. Evol. Microbiol.">
        <title>Paenibacillus hexagrammi sp. nov., a novel bacterium isolated from the gut content of Hexagrammos agrammus.</title>
        <authorList>
            <person name="Jung H.K."/>
            <person name="Kim D.G."/>
            <person name="Zin H."/>
            <person name="Park J."/>
            <person name="Jung H."/>
            <person name="Kim Y.O."/>
            <person name="Kong H.J."/>
            <person name="Kim J.W."/>
            <person name="Kim Y.S."/>
        </authorList>
    </citation>
    <scope>NUCLEOTIDE SEQUENCE [LARGE SCALE GENOMIC DNA]</scope>
    <source>
        <strain evidence="5 6">YPD9-1</strain>
    </source>
</reference>
<evidence type="ECO:0000313" key="6">
    <source>
        <dbReference type="Proteomes" id="UP001649230"/>
    </source>
</evidence>
<organism evidence="5 6">
    <name type="scientific">Paenibacillus hexagrammi</name>
    <dbReference type="NCBI Taxonomy" id="2908839"/>
    <lineage>
        <taxon>Bacteria</taxon>
        <taxon>Bacillati</taxon>
        <taxon>Bacillota</taxon>
        <taxon>Bacilli</taxon>
        <taxon>Bacillales</taxon>
        <taxon>Paenibacillaceae</taxon>
        <taxon>Paenibacillus</taxon>
    </lineage>
</organism>
<keyword evidence="2" id="KW-0813">Transport</keyword>
<keyword evidence="3" id="KW-0732">Signal</keyword>
<dbReference type="EMBL" id="CP090978">
    <property type="protein sequence ID" value="UJF32466.1"/>
    <property type="molecule type" value="Genomic_DNA"/>
</dbReference>
<dbReference type="InterPro" id="IPR050490">
    <property type="entry name" value="Bact_solute-bd_prot1"/>
</dbReference>
<dbReference type="Pfam" id="PF01547">
    <property type="entry name" value="SBP_bac_1"/>
    <property type="match status" value="1"/>
</dbReference>
<feature type="region of interest" description="Disordered" evidence="4">
    <location>
        <begin position="27"/>
        <end position="50"/>
    </location>
</feature>
<feature type="compositionally biased region" description="Polar residues" evidence="4">
    <location>
        <begin position="27"/>
        <end position="36"/>
    </location>
</feature>
<name>A0ABY3SGZ4_9BACL</name>
<keyword evidence="6" id="KW-1185">Reference proteome</keyword>
<dbReference type="PANTHER" id="PTHR43649:SF34">
    <property type="entry name" value="ABC TRANSPORTER PERIPLASMIC-BINDING PROTEIN YCJN-RELATED"/>
    <property type="match status" value="1"/>
</dbReference>
<dbReference type="PANTHER" id="PTHR43649">
    <property type="entry name" value="ARABINOSE-BINDING PROTEIN-RELATED"/>
    <property type="match status" value="1"/>
</dbReference>
<evidence type="ECO:0000256" key="2">
    <source>
        <dbReference type="ARBA" id="ARBA00022448"/>
    </source>
</evidence>
<evidence type="ECO:0000256" key="1">
    <source>
        <dbReference type="ARBA" id="ARBA00008520"/>
    </source>
</evidence>
<dbReference type="Gene3D" id="3.40.190.10">
    <property type="entry name" value="Periplasmic binding protein-like II"/>
    <property type="match status" value="2"/>
</dbReference>
<dbReference type="Proteomes" id="UP001649230">
    <property type="component" value="Chromosome"/>
</dbReference>
<dbReference type="RefSeq" id="WP_235118816.1">
    <property type="nucleotide sequence ID" value="NZ_CP090978.1"/>
</dbReference>
<evidence type="ECO:0000313" key="5">
    <source>
        <dbReference type="EMBL" id="UJF32466.1"/>
    </source>
</evidence>
<dbReference type="SUPFAM" id="SSF53850">
    <property type="entry name" value="Periplasmic binding protein-like II"/>
    <property type="match status" value="1"/>
</dbReference>
<protein>
    <submittedName>
        <fullName evidence="5">Extracellular solute-binding protein</fullName>
    </submittedName>
</protein>
<proteinExistence type="inferred from homology"/>
<evidence type="ECO:0000256" key="3">
    <source>
        <dbReference type="ARBA" id="ARBA00022729"/>
    </source>
</evidence>